<name>A0A6A5XML2_9PLEO</name>
<dbReference type="PANTHER" id="PTHR42791:SF16">
    <property type="entry name" value="N-ACETYLTRANSFERASE DOMAIN-CONTAINING PROTEIN"/>
    <property type="match status" value="1"/>
</dbReference>
<dbReference type="PROSITE" id="PS51186">
    <property type="entry name" value="GNAT"/>
    <property type="match status" value="1"/>
</dbReference>
<dbReference type="InterPro" id="IPR000182">
    <property type="entry name" value="GNAT_dom"/>
</dbReference>
<dbReference type="EMBL" id="ML978070">
    <property type="protein sequence ID" value="KAF2014146.1"/>
    <property type="molecule type" value="Genomic_DNA"/>
</dbReference>
<dbReference type="InterPro" id="IPR016181">
    <property type="entry name" value="Acyl_CoA_acyltransferase"/>
</dbReference>
<keyword evidence="2" id="KW-0012">Acyltransferase</keyword>
<sequence>MHNATIRPARVSDHYAMASICSAAFFEEDLFGRIIHPKRHEYPDDVALFWLQFIREQWFDWRNKLYVAVSTGDEKSAGDEIVGVAVWQRQGKVGDGMKLRAWDPRNIIHPLLTLHHTLLQPTLWPNRALDPTKTTLLPSAEPFVAHHWAGARSENWYLSLLATSPAAQGRGIGKRLVKLGLDLAREEGVHASVMSSEGNDVFYLKSGFDEVVGWANEGEENPLRKEGVKGGAILFMFPEGQGGRE</sequence>
<dbReference type="InterPro" id="IPR052523">
    <property type="entry name" value="Trichothecene_AcTrans"/>
</dbReference>
<feature type="domain" description="N-acetyltransferase" evidence="1">
    <location>
        <begin position="97"/>
        <end position="228"/>
    </location>
</feature>
<dbReference type="Pfam" id="PF00583">
    <property type="entry name" value="Acetyltransf_1"/>
    <property type="match status" value="1"/>
</dbReference>
<dbReference type="GO" id="GO:0016747">
    <property type="term" value="F:acyltransferase activity, transferring groups other than amino-acyl groups"/>
    <property type="evidence" value="ECO:0007669"/>
    <property type="project" value="InterPro"/>
</dbReference>
<evidence type="ECO:0000259" key="1">
    <source>
        <dbReference type="PROSITE" id="PS51186"/>
    </source>
</evidence>
<dbReference type="SUPFAM" id="SSF55729">
    <property type="entry name" value="Acyl-CoA N-acyltransferases (Nat)"/>
    <property type="match status" value="1"/>
</dbReference>
<dbReference type="GeneID" id="54291312"/>
<dbReference type="AlphaFoldDB" id="A0A6A5XML2"/>
<protein>
    <submittedName>
        <fullName evidence="2">Acyl-CoA N-acyltransferase</fullName>
    </submittedName>
</protein>
<dbReference type="PANTHER" id="PTHR42791">
    <property type="entry name" value="GNAT FAMILY ACETYLTRANSFERASE"/>
    <property type="match status" value="1"/>
</dbReference>
<dbReference type="RefSeq" id="XP_033382485.1">
    <property type="nucleotide sequence ID" value="XM_033533915.1"/>
</dbReference>
<evidence type="ECO:0000313" key="3">
    <source>
        <dbReference type="Proteomes" id="UP000799778"/>
    </source>
</evidence>
<dbReference type="OrthoDB" id="2115692at2759"/>
<proteinExistence type="predicted"/>
<reference evidence="2" key="1">
    <citation type="journal article" date="2020" name="Stud. Mycol.">
        <title>101 Dothideomycetes genomes: a test case for predicting lifestyles and emergence of pathogens.</title>
        <authorList>
            <person name="Haridas S."/>
            <person name="Albert R."/>
            <person name="Binder M."/>
            <person name="Bloem J."/>
            <person name="Labutti K."/>
            <person name="Salamov A."/>
            <person name="Andreopoulos B."/>
            <person name="Baker S."/>
            <person name="Barry K."/>
            <person name="Bills G."/>
            <person name="Bluhm B."/>
            <person name="Cannon C."/>
            <person name="Castanera R."/>
            <person name="Culley D."/>
            <person name="Daum C."/>
            <person name="Ezra D."/>
            <person name="Gonzalez J."/>
            <person name="Henrissat B."/>
            <person name="Kuo A."/>
            <person name="Liang C."/>
            <person name="Lipzen A."/>
            <person name="Lutzoni F."/>
            <person name="Magnuson J."/>
            <person name="Mondo S."/>
            <person name="Nolan M."/>
            <person name="Ohm R."/>
            <person name="Pangilinan J."/>
            <person name="Park H.-J."/>
            <person name="Ramirez L."/>
            <person name="Alfaro M."/>
            <person name="Sun H."/>
            <person name="Tritt A."/>
            <person name="Yoshinaga Y."/>
            <person name="Zwiers L.-H."/>
            <person name="Turgeon B."/>
            <person name="Goodwin S."/>
            <person name="Spatafora J."/>
            <person name="Crous P."/>
            <person name="Grigoriev I."/>
        </authorList>
    </citation>
    <scope>NUCLEOTIDE SEQUENCE</scope>
    <source>
        <strain evidence="2">CBS 175.79</strain>
    </source>
</reference>
<organism evidence="2 3">
    <name type="scientific">Aaosphaeria arxii CBS 175.79</name>
    <dbReference type="NCBI Taxonomy" id="1450172"/>
    <lineage>
        <taxon>Eukaryota</taxon>
        <taxon>Fungi</taxon>
        <taxon>Dikarya</taxon>
        <taxon>Ascomycota</taxon>
        <taxon>Pezizomycotina</taxon>
        <taxon>Dothideomycetes</taxon>
        <taxon>Pleosporomycetidae</taxon>
        <taxon>Pleosporales</taxon>
        <taxon>Pleosporales incertae sedis</taxon>
        <taxon>Aaosphaeria</taxon>
    </lineage>
</organism>
<keyword evidence="2" id="KW-0808">Transferase</keyword>
<evidence type="ECO:0000313" key="2">
    <source>
        <dbReference type="EMBL" id="KAF2014146.1"/>
    </source>
</evidence>
<gene>
    <name evidence="2" type="ORF">BU24DRAFT_492853</name>
</gene>
<dbReference type="Gene3D" id="3.40.630.30">
    <property type="match status" value="1"/>
</dbReference>
<keyword evidence="3" id="KW-1185">Reference proteome</keyword>
<dbReference type="CDD" id="cd04301">
    <property type="entry name" value="NAT_SF"/>
    <property type="match status" value="1"/>
</dbReference>
<dbReference type="Proteomes" id="UP000799778">
    <property type="component" value="Unassembled WGS sequence"/>
</dbReference>
<accession>A0A6A5XML2</accession>